<evidence type="ECO:0008006" key="4">
    <source>
        <dbReference type="Google" id="ProtNLM"/>
    </source>
</evidence>
<name>A0A5C3Q7Y0_9AGAR</name>
<feature type="compositionally biased region" description="Polar residues" evidence="1">
    <location>
        <begin position="73"/>
        <end position="82"/>
    </location>
</feature>
<evidence type="ECO:0000313" key="2">
    <source>
        <dbReference type="EMBL" id="TFK97159.1"/>
    </source>
</evidence>
<proteinExistence type="predicted"/>
<dbReference type="Proteomes" id="UP000305067">
    <property type="component" value="Unassembled WGS sequence"/>
</dbReference>
<dbReference type="EMBL" id="ML178850">
    <property type="protein sequence ID" value="TFK97159.1"/>
    <property type="molecule type" value="Genomic_DNA"/>
</dbReference>
<gene>
    <name evidence="2" type="ORF">BDV98DRAFT_272302</name>
</gene>
<keyword evidence="3" id="KW-1185">Reference proteome</keyword>
<sequence>MCTAGPSGSFAHRPSPPTSIPVTDVQEIRGNQPQALAICAGDGDCSQSNSRRSLVDSWWSERDRDELPHAQHPSLSKQATPQLPQPAVVACDHLTIERTFLAYMQTSLTLGAKPPIGVG</sequence>
<reference evidence="2 3" key="1">
    <citation type="journal article" date="2019" name="Nat. Ecol. Evol.">
        <title>Megaphylogeny resolves global patterns of mushroom evolution.</title>
        <authorList>
            <person name="Varga T."/>
            <person name="Krizsan K."/>
            <person name="Foldi C."/>
            <person name="Dima B."/>
            <person name="Sanchez-Garcia M."/>
            <person name="Sanchez-Ramirez S."/>
            <person name="Szollosi G.J."/>
            <person name="Szarkandi J.G."/>
            <person name="Papp V."/>
            <person name="Albert L."/>
            <person name="Andreopoulos W."/>
            <person name="Angelini C."/>
            <person name="Antonin V."/>
            <person name="Barry K.W."/>
            <person name="Bougher N.L."/>
            <person name="Buchanan P."/>
            <person name="Buyck B."/>
            <person name="Bense V."/>
            <person name="Catcheside P."/>
            <person name="Chovatia M."/>
            <person name="Cooper J."/>
            <person name="Damon W."/>
            <person name="Desjardin D."/>
            <person name="Finy P."/>
            <person name="Geml J."/>
            <person name="Haridas S."/>
            <person name="Hughes K."/>
            <person name="Justo A."/>
            <person name="Karasinski D."/>
            <person name="Kautmanova I."/>
            <person name="Kiss B."/>
            <person name="Kocsube S."/>
            <person name="Kotiranta H."/>
            <person name="LaButti K.M."/>
            <person name="Lechner B.E."/>
            <person name="Liimatainen K."/>
            <person name="Lipzen A."/>
            <person name="Lukacs Z."/>
            <person name="Mihaltcheva S."/>
            <person name="Morgado L.N."/>
            <person name="Niskanen T."/>
            <person name="Noordeloos M.E."/>
            <person name="Ohm R.A."/>
            <person name="Ortiz-Santana B."/>
            <person name="Ovrebo C."/>
            <person name="Racz N."/>
            <person name="Riley R."/>
            <person name="Savchenko A."/>
            <person name="Shiryaev A."/>
            <person name="Soop K."/>
            <person name="Spirin V."/>
            <person name="Szebenyi C."/>
            <person name="Tomsovsky M."/>
            <person name="Tulloss R.E."/>
            <person name="Uehling J."/>
            <person name="Grigoriev I.V."/>
            <person name="Vagvolgyi C."/>
            <person name="Papp T."/>
            <person name="Martin F.M."/>
            <person name="Miettinen O."/>
            <person name="Hibbett D.S."/>
            <person name="Nagy L.G."/>
        </authorList>
    </citation>
    <scope>NUCLEOTIDE SEQUENCE [LARGE SCALE GENOMIC DNA]</scope>
    <source>
        <strain evidence="2 3">CBS 309.79</strain>
    </source>
</reference>
<dbReference type="AlphaFoldDB" id="A0A5C3Q7Y0"/>
<feature type="region of interest" description="Disordered" evidence="1">
    <location>
        <begin position="1"/>
        <end position="23"/>
    </location>
</feature>
<accession>A0A5C3Q7Y0</accession>
<evidence type="ECO:0000313" key="3">
    <source>
        <dbReference type="Proteomes" id="UP000305067"/>
    </source>
</evidence>
<protein>
    <recommendedName>
        <fullName evidence="4">DUF202 domain-containing protein</fullName>
    </recommendedName>
</protein>
<evidence type="ECO:0000256" key="1">
    <source>
        <dbReference type="SAM" id="MobiDB-lite"/>
    </source>
</evidence>
<organism evidence="2 3">
    <name type="scientific">Pterulicium gracile</name>
    <dbReference type="NCBI Taxonomy" id="1884261"/>
    <lineage>
        <taxon>Eukaryota</taxon>
        <taxon>Fungi</taxon>
        <taxon>Dikarya</taxon>
        <taxon>Basidiomycota</taxon>
        <taxon>Agaricomycotina</taxon>
        <taxon>Agaricomycetes</taxon>
        <taxon>Agaricomycetidae</taxon>
        <taxon>Agaricales</taxon>
        <taxon>Pleurotineae</taxon>
        <taxon>Pterulaceae</taxon>
        <taxon>Pterulicium</taxon>
    </lineage>
</organism>
<feature type="region of interest" description="Disordered" evidence="1">
    <location>
        <begin position="64"/>
        <end position="84"/>
    </location>
</feature>